<dbReference type="STRING" id="6265.A0A0B2UVS8"/>
<dbReference type="Proteomes" id="UP000031036">
    <property type="component" value="Unassembled WGS sequence"/>
</dbReference>
<dbReference type="OMA" id="TWINGAM"/>
<organism evidence="1 2">
    <name type="scientific">Toxocara canis</name>
    <name type="common">Canine roundworm</name>
    <dbReference type="NCBI Taxonomy" id="6265"/>
    <lineage>
        <taxon>Eukaryota</taxon>
        <taxon>Metazoa</taxon>
        <taxon>Ecdysozoa</taxon>
        <taxon>Nematoda</taxon>
        <taxon>Chromadorea</taxon>
        <taxon>Rhabditida</taxon>
        <taxon>Spirurina</taxon>
        <taxon>Ascaridomorpha</taxon>
        <taxon>Ascaridoidea</taxon>
        <taxon>Toxocaridae</taxon>
        <taxon>Toxocara</taxon>
    </lineage>
</organism>
<sequence>MAGAGEGGEIRNNPFTPKKVGAIKDLILDLVSYIFTQKVVVIRLHNKDRCYIAPFDQKNDTQRKLELINEELSEALIEQLAGVDALRFCRNQQTFLLKEPENTNAPINRRRRRQALTNPLDLPIEQRTPNCMDLLLDCGRQIGEVNDCYTWINGAMAMHRQCLSDSEFKVTIAKPKGRIAKIQEQQWKICEERRREGLRC</sequence>
<evidence type="ECO:0000313" key="2">
    <source>
        <dbReference type="Proteomes" id="UP000031036"/>
    </source>
</evidence>
<protein>
    <submittedName>
        <fullName evidence="1">Uncharacterized protein</fullName>
    </submittedName>
</protein>
<keyword evidence="2" id="KW-1185">Reference proteome</keyword>
<reference evidence="1 2" key="1">
    <citation type="submission" date="2014-11" db="EMBL/GenBank/DDBJ databases">
        <title>Genetic blueprint of the zoonotic pathogen Toxocara canis.</title>
        <authorList>
            <person name="Zhu X.-Q."/>
            <person name="Korhonen P.K."/>
            <person name="Cai H."/>
            <person name="Young N.D."/>
            <person name="Nejsum P."/>
            <person name="von Samson-Himmelstjerna G."/>
            <person name="Boag P.R."/>
            <person name="Tan P."/>
            <person name="Li Q."/>
            <person name="Min J."/>
            <person name="Yang Y."/>
            <person name="Wang X."/>
            <person name="Fang X."/>
            <person name="Hall R.S."/>
            <person name="Hofmann A."/>
            <person name="Sternberg P.W."/>
            <person name="Jex A.R."/>
            <person name="Gasser R.B."/>
        </authorList>
    </citation>
    <scope>NUCLEOTIDE SEQUENCE [LARGE SCALE GENOMIC DNA]</scope>
    <source>
        <strain evidence="1">PN_DK_2014</strain>
    </source>
</reference>
<evidence type="ECO:0000313" key="1">
    <source>
        <dbReference type="EMBL" id="KHN73518.1"/>
    </source>
</evidence>
<dbReference type="OrthoDB" id="5871797at2759"/>
<name>A0A0B2UVS8_TOXCA</name>
<dbReference type="AlphaFoldDB" id="A0A0B2UVS8"/>
<gene>
    <name evidence="1" type="ORF">Tcan_11749</name>
</gene>
<dbReference type="EMBL" id="JPKZ01003105">
    <property type="protein sequence ID" value="KHN73518.1"/>
    <property type="molecule type" value="Genomic_DNA"/>
</dbReference>
<proteinExistence type="predicted"/>
<comment type="caution">
    <text evidence="1">The sequence shown here is derived from an EMBL/GenBank/DDBJ whole genome shotgun (WGS) entry which is preliminary data.</text>
</comment>
<accession>A0A0B2UVS8</accession>